<keyword evidence="3" id="KW-1185">Reference proteome</keyword>
<feature type="region of interest" description="Disordered" evidence="1">
    <location>
        <begin position="1"/>
        <end position="24"/>
    </location>
</feature>
<organism evidence="2 3">
    <name type="scientific">Lasius niger</name>
    <name type="common">Black garden ant</name>
    <dbReference type="NCBI Taxonomy" id="67767"/>
    <lineage>
        <taxon>Eukaryota</taxon>
        <taxon>Metazoa</taxon>
        <taxon>Ecdysozoa</taxon>
        <taxon>Arthropoda</taxon>
        <taxon>Hexapoda</taxon>
        <taxon>Insecta</taxon>
        <taxon>Pterygota</taxon>
        <taxon>Neoptera</taxon>
        <taxon>Endopterygota</taxon>
        <taxon>Hymenoptera</taxon>
        <taxon>Apocrita</taxon>
        <taxon>Aculeata</taxon>
        <taxon>Formicoidea</taxon>
        <taxon>Formicidae</taxon>
        <taxon>Formicinae</taxon>
        <taxon>Lasius</taxon>
        <taxon>Lasius</taxon>
    </lineage>
</organism>
<evidence type="ECO:0000256" key="1">
    <source>
        <dbReference type="SAM" id="MobiDB-lite"/>
    </source>
</evidence>
<dbReference type="PaxDb" id="67767-A0A0J7K9Z4"/>
<evidence type="ECO:0000313" key="2">
    <source>
        <dbReference type="EMBL" id="KMQ87127.1"/>
    </source>
</evidence>
<name>A0A0J7K9Z4_LASNI</name>
<proteinExistence type="predicted"/>
<evidence type="ECO:0000313" key="3">
    <source>
        <dbReference type="Proteomes" id="UP000036403"/>
    </source>
</evidence>
<reference evidence="2 3" key="1">
    <citation type="submission" date="2015-04" db="EMBL/GenBank/DDBJ databases">
        <title>Lasius niger genome sequencing.</title>
        <authorList>
            <person name="Konorov E.A."/>
            <person name="Nikitin M.A."/>
            <person name="Kirill M.V."/>
            <person name="Chang P."/>
        </authorList>
    </citation>
    <scope>NUCLEOTIDE SEQUENCE [LARGE SCALE GENOMIC DNA]</scope>
    <source>
        <tissue evidence="2">Whole</tissue>
    </source>
</reference>
<sequence>MRLLDGVEESQEGAKERWKKGGGSRYRIGENQECDKDANINKAAGIDGMPNEVWKYGGEEMEKWVEEICRRVWREEGWPEG</sequence>
<dbReference type="AlphaFoldDB" id="A0A0J7K9Z4"/>
<gene>
    <name evidence="2" type="ORF">RF55_13686</name>
</gene>
<dbReference type="Proteomes" id="UP000036403">
    <property type="component" value="Unassembled WGS sequence"/>
</dbReference>
<comment type="caution">
    <text evidence="2">The sequence shown here is derived from an EMBL/GenBank/DDBJ whole genome shotgun (WGS) entry which is preliminary data.</text>
</comment>
<dbReference type="OrthoDB" id="7697103at2759"/>
<accession>A0A0J7K9Z4</accession>
<protein>
    <submittedName>
        <fullName evidence="2">Phosphatidylinositol glycan anchor biosynthesis</fullName>
    </submittedName>
</protein>
<feature type="compositionally biased region" description="Acidic residues" evidence="1">
    <location>
        <begin position="1"/>
        <end position="11"/>
    </location>
</feature>
<dbReference type="EMBL" id="LBMM01010949">
    <property type="protein sequence ID" value="KMQ87127.1"/>
    <property type="molecule type" value="Genomic_DNA"/>
</dbReference>